<evidence type="ECO:0000256" key="1">
    <source>
        <dbReference type="SAM" id="Phobius"/>
    </source>
</evidence>
<evidence type="ECO:0000313" key="2">
    <source>
        <dbReference type="EMBL" id="GLK07864.1"/>
    </source>
</evidence>
<gene>
    <name evidence="2" type="ORF">GCM10017600_12690</name>
</gene>
<keyword evidence="1" id="KW-0812">Transmembrane</keyword>
<keyword evidence="1" id="KW-0472">Membrane</keyword>
<sequence>MRALGWAGVGVGTAMTLVGLYGMAVVPTTEFHLPTWAVPVFIVGLLLDVGASSLLFHVSFNRMWDRSLQAVLPGAEGGMGGFLSAVSRLSGEDDLLVAGLPGRADILAMTDTGMSVNDCPVVRFRLAVRAGEAEPYVVDHRQTLPRLLVGAVLPGRGVSVRVDPADPGRLTVDWARGVDVPAPSAGDGQPGPSL</sequence>
<reference evidence="2" key="1">
    <citation type="journal article" date="2014" name="Int. J. Syst. Evol. Microbiol.">
        <title>Complete genome sequence of Corynebacterium casei LMG S-19264T (=DSM 44701T), isolated from a smear-ripened cheese.</title>
        <authorList>
            <consortium name="US DOE Joint Genome Institute (JGI-PGF)"/>
            <person name="Walter F."/>
            <person name="Albersmeier A."/>
            <person name="Kalinowski J."/>
            <person name="Ruckert C."/>
        </authorList>
    </citation>
    <scope>NUCLEOTIDE SEQUENCE</scope>
    <source>
        <strain evidence="2">VKM Ac-2007</strain>
    </source>
</reference>
<evidence type="ECO:0000313" key="3">
    <source>
        <dbReference type="Proteomes" id="UP001143474"/>
    </source>
</evidence>
<keyword evidence="3" id="KW-1185">Reference proteome</keyword>
<dbReference type="EMBL" id="BSEV01000002">
    <property type="protein sequence ID" value="GLK07864.1"/>
    <property type="molecule type" value="Genomic_DNA"/>
</dbReference>
<accession>A0A9W6HYS9</accession>
<dbReference type="AlphaFoldDB" id="A0A9W6HYS9"/>
<proteinExistence type="predicted"/>
<protein>
    <submittedName>
        <fullName evidence="2">Uncharacterized protein</fullName>
    </submittedName>
</protein>
<dbReference type="Proteomes" id="UP001143474">
    <property type="component" value="Unassembled WGS sequence"/>
</dbReference>
<keyword evidence="1" id="KW-1133">Transmembrane helix</keyword>
<name>A0A9W6HYS9_9ACTN</name>
<comment type="caution">
    <text evidence="2">The sequence shown here is derived from an EMBL/GenBank/DDBJ whole genome shotgun (WGS) entry which is preliminary data.</text>
</comment>
<feature type="transmembrane region" description="Helical" evidence="1">
    <location>
        <begin position="7"/>
        <end position="24"/>
    </location>
</feature>
<feature type="transmembrane region" description="Helical" evidence="1">
    <location>
        <begin position="36"/>
        <end position="58"/>
    </location>
</feature>
<reference evidence="2" key="2">
    <citation type="submission" date="2023-01" db="EMBL/GenBank/DDBJ databases">
        <authorList>
            <person name="Sun Q."/>
            <person name="Evtushenko L."/>
        </authorList>
    </citation>
    <scope>NUCLEOTIDE SEQUENCE</scope>
    <source>
        <strain evidence="2">VKM Ac-2007</strain>
    </source>
</reference>
<dbReference type="RefSeq" id="WP_271216400.1">
    <property type="nucleotide sequence ID" value="NZ_BAAAVD010000024.1"/>
</dbReference>
<organism evidence="2 3">
    <name type="scientific">Streptosporangium carneum</name>
    <dbReference type="NCBI Taxonomy" id="47481"/>
    <lineage>
        <taxon>Bacteria</taxon>
        <taxon>Bacillati</taxon>
        <taxon>Actinomycetota</taxon>
        <taxon>Actinomycetes</taxon>
        <taxon>Streptosporangiales</taxon>
        <taxon>Streptosporangiaceae</taxon>
        <taxon>Streptosporangium</taxon>
    </lineage>
</organism>